<accession>A0AAD9V5E2</accession>
<comment type="caution">
    <text evidence="1">The sequence shown here is derived from an EMBL/GenBank/DDBJ whole genome shotgun (WGS) entry which is preliminary data.</text>
</comment>
<dbReference type="PANTHER" id="PTHR33332">
    <property type="entry name" value="REVERSE TRANSCRIPTASE DOMAIN-CONTAINING PROTEIN"/>
    <property type="match status" value="1"/>
</dbReference>
<sequence>MVGARDPLLGWLRSYLANKRHRTVIDGFASDWKYVPSGVPQGSFIGPLLFLIFINDIADDISTDTSIPLYADYYAKCYRKLLDPVDQAILQSDLNTIVDWMELEIVDDRGDGLTSSRAAVGVADGANDEVEFGE</sequence>
<name>A0AAD9V5E2_ACRCE</name>
<reference evidence="1" key="1">
    <citation type="journal article" date="2023" name="G3 (Bethesda)">
        <title>Whole genome assembly and annotation of the endangered Caribbean coral Acropora cervicornis.</title>
        <authorList>
            <person name="Selwyn J.D."/>
            <person name="Vollmer S.V."/>
        </authorList>
    </citation>
    <scope>NUCLEOTIDE SEQUENCE</scope>
    <source>
        <strain evidence="1">K2</strain>
    </source>
</reference>
<evidence type="ECO:0000313" key="1">
    <source>
        <dbReference type="EMBL" id="KAK2561871.1"/>
    </source>
</evidence>
<gene>
    <name evidence="1" type="ORF">P5673_015265</name>
</gene>
<organism evidence="1 2">
    <name type="scientific">Acropora cervicornis</name>
    <name type="common">Staghorn coral</name>
    <dbReference type="NCBI Taxonomy" id="6130"/>
    <lineage>
        <taxon>Eukaryota</taxon>
        <taxon>Metazoa</taxon>
        <taxon>Cnidaria</taxon>
        <taxon>Anthozoa</taxon>
        <taxon>Hexacorallia</taxon>
        <taxon>Scleractinia</taxon>
        <taxon>Astrocoeniina</taxon>
        <taxon>Acroporidae</taxon>
        <taxon>Acropora</taxon>
    </lineage>
</organism>
<keyword evidence="2" id="KW-1185">Reference proteome</keyword>
<proteinExistence type="predicted"/>
<dbReference type="Proteomes" id="UP001249851">
    <property type="component" value="Unassembled WGS sequence"/>
</dbReference>
<protein>
    <recommendedName>
        <fullName evidence="3">Reverse transcriptase domain-containing protein</fullName>
    </recommendedName>
</protein>
<evidence type="ECO:0000313" key="2">
    <source>
        <dbReference type="Proteomes" id="UP001249851"/>
    </source>
</evidence>
<dbReference type="AlphaFoldDB" id="A0AAD9V5E2"/>
<evidence type="ECO:0008006" key="3">
    <source>
        <dbReference type="Google" id="ProtNLM"/>
    </source>
</evidence>
<reference evidence="1" key="2">
    <citation type="journal article" date="2023" name="Science">
        <title>Genomic signatures of disease resistance in endangered staghorn corals.</title>
        <authorList>
            <person name="Vollmer S.V."/>
            <person name="Selwyn J.D."/>
            <person name="Despard B.A."/>
            <person name="Roesel C.L."/>
        </authorList>
    </citation>
    <scope>NUCLEOTIDE SEQUENCE</scope>
    <source>
        <strain evidence="1">K2</strain>
    </source>
</reference>
<dbReference type="EMBL" id="JARQWQ010000031">
    <property type="protein sequence ID" value="KAK2561871.1"/>
    <property type="molecule type" value="Genomic_DNA"/>
</dbReference>